<accession>A0ABT7PBS7</accession>
<organism evidence="3 4">
    <name type="scientific">Roseiconus lacunae</name>
    <dbReference type="NCBI Taxonomy" id="2605694"/>
    <lineage>
        <taxon>Bacteria</taxon>
        <taxon>Pseudomonadati</taxon>
        <taxon>Planctomycetota</taxon>
        <taxon>Planctomycetia</taxon>
        <taxon>Pirellulales</taxon>
        <taxon>Pirellulaceae</taxon>
        <taxon>Roseiconus</taxon>
    </lineage>
</organism>
<gene>
    <name evidence="3" type="ORF">QTN89_00095</name>
</gene>
<keyword evidence="2" id="KW-0472">Membrane</keyword>
<dbReference type="EMBL" id="JASZZN010000001">
    <property type="protein sequence ID" value="MDM4013808.1"/>
    <property type="molecule type" value="Genomic_DNA"/>
</dbReference>
<evidence type="ECO:0000256" key="1">
    <source>
        <dbReference type="SAM" id="MobiDB-lite"/>
    </source>
</evidence>
<evidence type="ECO:0000256" key="2">
    <source>
        <dbReference type="SAM" id="Phobius"/>
    </source>
</evidence>
<keyword evidence="4" id="KW-1185">Reference proteome</keyword>
<protein>
    <recommendedName>
        <fullName evidence="5">DUF3426 domain-containing protein</fullName>
    </recommendedName>
</protein>
<evidence type="ECO:0000313" key="4">
    <source>
        <dbReference type="Proteomes" id="UP001239462"/>
    </source>
</evidence>
<name>A0ABT7PBS7_9BACT</name>
<keyword evidence="2" id="KW-0812">Transmembrane</keyword>
<proteinExistence type="predicted"/>
<sequence>MSASPDPDSTDSSTSGISSGPDDVVRVSPHSRVPRGAIIAAFGVMIAVGLGVYALFPDSVGGPPLPVNVIVTKAAVETTSGNLAVMTDVVQITNELDQPIGNLAIEVNGQYLLMQASPIQPSETLTLPLKVFTDKRSSQRFDPSSDQVTEVIVRGQLPSKKRGVSKFEFGEATK</sequence>
<comment type="caution">
    <text evidence="3">The sequence shown here is derived from an EMBL/GenBank/DDBJ whole genome shotgun (WGS) entry which is preliminary data.</text>
</comment>
<dbReference type="Proteomes" id="UP001239462">
    <property type="component" value="Unassembled WGS sequence"/>
</dbReference>
<evidence type="ECO:0008006" key="5">
    <source>
        <dbReference type="Google" id="ProtNLM"/>
    </source>
</evidence>
<reference evidence="3 4" key="1">
    <citation type="submission" date="2023-06" db="EMBL/GenBank/DDBJ databases">
        <title>Roseiconus lacunae JC819 isolated from Gulf of Mannar region, Tamil Nadu.</title>
        <authorList>
            <person name="Pk S."/>
            <person name="Ch S."/>
            <person name="Ch V.R."/>
        </authorList>
    </citation>
    <scope>NUCLEOTIDE SEQUENCE [LARGE SCALE GENOMIC DNA]</scope>
    <source>
        <strain evidence="3 4">JC819</strain>
    </source>
</reference>
<keyword evidence="2" id="KW-1133">Transmembrane helix</keyword>
<feature type="region of interest" description="Disordered" evidence="1">
    <location>
        <begin position="1"/>
        <end position="26"/>
    </location>
</feature>
<feature type="transmembrane region" description="Helical" evidence="2">
    <location>
        <begin position="36"/>
        <end position="56"/>
    </location>
</feature>
<evidence type="ECO:0000313" key="3">
    <source>
        <dbReference type="EMBL" id="MDM4013808.1"/>
    </source>
</evidence>
<dbReference type="RefSeq" id="WP_289161507.1">
    <property type="nucleotide sequence ID" value="NZ_JASZZN010000001.1"/>
</dbReference>